<proteinExistence type="predicted"/>
<feature type="compositionally biased region" description="Polar residues" evidence="1">
    <location>
        <begin position="74"/>
        <end position="123"/>
    </location>
</feature>
<dbReference type="EMBL" id="OANT01000001">
    <property type="protein sequence ID" value="SNX43477.1"/>
    <property type="molecule type" value="Genomic_DNA"/>
</dbReference>
<keyword evidence="5" id="KW-1185">Reference proteome</keyword>
<organism evidence="4 5">
    <name type="scientific">Acinetobacter puyangensis</name>
    <dbReference type="NCBI Taxonomy" id="1096779"/>
    <lineage>
        <taxon>Bacteria</taxon>
        <taxon>Pseudomonadati</taxon>
        <taxon>Pseudomonadota</taxon>
        <taxon>Gammaproteobacteria</taxon>
        <taxon>Moraxellales</taxon>
        <taxon>Moraxellaceae</taxon>
        <taxon>Acinetobacter</taxon>
    </lineage>
</organism>
<dbReference type="AlphaFoldDB" id="A0A240E3Y5"/>
<reference evidence="5" key="1">
    <citation type="submission" date="2016-09" db="EMBL/GenBank/DDBJ databases">
        <authorList>
            <person name="Varghese N."/>
            <person name="Submissions S."/>
        </authorList>
    </citation>
    <scope>NUCLEOTIDE SEQUENCE [LARGE SCALE GENOMIC DNA]</scope>
    <source>
        <strain evidence="5">ANC 4466</strain>
    </source>
</reference>
<dbReference type="Proteomes" id="UP000219042">
    <property type="component" value="Unassembled WGS sequence"/>
</dbReference>
<dbReference type="RefSeq" id="WP_097077764.1">
    <property type="nucleotide sequence ID" value="NZ_BAABHT010000020.1"/>
</dbReference>
<sequence>MSLQKKSITLCLVSLYFLLLPSLSYAQNFYKWIDAKGSTHYTTTPPPKNAKKLGKVMTYNDRPSGSNAIPPAKNANTEVPQQQTPSGNPTPSSNQNQRIPLPPQQQNSGANQPLIIQNNHTAL</sequence>
<dbReference type="InterPro" id="IPR025392">
    <property type="entry name" value="DUF4124"/>
</dbReference>
<evidence type="ECO:0000259" key="3">
    <source>
        <dbReference type="Pfam" id="PF13511"/>
    </source>
</evidence>
<feature type="chain" id="PRO_5012579771" description="DUF4124 domain-containing protein" evidence="2">
    <location>
        <begin position="27"/>
        <end position="123"/>
    </location>
</feature>
<protein>
    <recommendedName>
        <fullName evidence="3">DUF4124 domain-containing protein</fullName>
    </recommendedName>
</protein>
<keyword evidence="2" id="KW-0732">Signal</keyword>
<dbReference type="OrthoDB" id="7068596at2"/>
<name>A0A240E3Y5_9GAMM</name>
<evidence type="ECO:0000313" key="4">
    <source>
        <dbReference type="EMBL" id="SNX43477.1"/>
    </source>
</evidence>
<evidence type="ECO:0000256" key="2">
    <source>
        <dbReference type="SAM" id="SignalP"/>
    </source>
</evidence>
<feature type="region of interest" description="Disordered" evidence="1">
    <location>
        <begin position="37"/>
        <end position="123"/>
    </location>
</feature>
<feature type="domain" description="DUF4124" evidence="3">
    <location>
        <begin position="17"/>
        <end position="52"/>
    </location>
</feature>
<accession>A0A240E3Y5</accession>
<dbReference type="Pfam" id="PF13511">
    <property type="entry name" value="DUF4124"/>
    <property type="match status" value="1"/>
</dbReference>
<evidence type="ECO:0000256" key="1">
    <source>
        <dbReference type="SAM" id="MobiDB-lite"/>
    </source>
</evidence>
<feature type="signal peptide" evidence="2">
    <location>
        <begin position="1"/>
        <end position="26"/>
    </location>
</feature>
<evidence type="ECO:0000313" key="5">
    <source>
        <dbReference type="Proteomes" id="UP000219042"/>
    </source>
</evidence>
<gene>
    <name evidence="4" type="ORF">SAMN05421731_101519</name>
</gene>